<keyword evidence="1" id="KW-0812">Transmembrane</keyword>
<dbReference type="RefSeq" id="WP_128744418.1">
    <property type="nucleotide sequence ID" value="NZ_CP035281.1"/>
</dbReference>
<reference evidence="2 3" key="1">
    <citation type="submission" date="2019-01" db="EMBL/GenBank/DDBJ databases">
        <title>Draft genomes of a novel of Aminipila strains.</title>
        <authorList>
            <person name="Ma S."/>
        </authorList>
    </citation>
    <scope>NUCLEOTIDE SEQUENCE [LARGE SCALE GENOMIC DNA]</scope>
    <source>
        <strain evidence="3">JN-39</strain>
    </source>
</reference>
<dbReference type="InterPro" id="IPR018710">
    <property type="entry name" value="DUF2232"/>
</dbReference>
<keyword evidence="1" id="KW-0472">Membrane</keyword>
<dbReference type="Proteomes" id="UP000287601">
    <property type="component" value="Chromosome"/>
</dbReference>
<accession>A0A410PS61</accession>
<feature type="transmembrane region" description="Helical" evidence="1">
    <location>
        <begin position="99"/>
        <end position="126"/>
    </location>
</feature>
<keyword evidence="1" id="KW-1133">Transmembrane helix</keyword>
<feature type="transmembrane region" description="Helical" evidence="1">
    <location>
        <begin position="153"/>
        <end position="171"/>
    </location>
</feature>
<feature type="transmembrane region" description="Helical" evidence="1">
    <location>
        <begin position="31"/>
        <end position="52"/>
    </location>
</feature>
<evidence type="ECO:0000313" key="3">
    <source>
        <dbReference type="Proteomes" id="UP000287601"/>
    </source>
</evidence>
<keyword evidence="3" id="KW-1185">Reference proteome</keyword>
<evidence type="ECO:0000256" key="1">
    <source>
        <dbReference type="SAM" id="Phobius"/>
    </source>
</evidence>
<feature type="transmembrane region" description="Helical" evidence="1">
    <location>
        <begin position="183"/>
        <end position="200"/>
    </location>
</feature>
<gene>
    <name evidence="2" type="ORF">EQM06_00180</name>
</gene>
<dbReference type="KEGG" id="amij:EQM06_00180"/>
<sequence>MYILIIFSVLVFLPLPLMASAARKTKNGFYAVFESILGVATAMMLMFIIASVTGNPVGQAISSDLQSFCEAAAQNDQFVTMLGMENISMNERISTLTKVYTYAINALPATILVWSTIIAYFEYIIISKISSKSKYPFPELAKLKDFTMPKKALWGWILIYVMTFLVSVFGFKHSDVLQINIQVLFQFAFQIQGIAVIFYFCDLRKWPRAVAVVFCLLFFPTAIGQMLLCLIGFFDLGFGLRKIITRR</sequence>
<dbReference type="Pfam" id="PF09991">
    <property type="entry name" value="DUF2232"/>
    <property type="match status" value="1"/>
</dbReference>
<dbReference type="PANTHER" id="PTHR41324:SF1">
    <property type="entry name" value="DUF2232 DOMAIN-CONTAINING PROTEIN"/>
    <property type="match status" value="1"/>
</dbReference>
<dbReference type="AlphaFoldDB" id="A0A410PS61"/>
<dbReference type="EMBL" id="CP035281">
    <property type="protein sequence ID" value="QAT41764.1"/>
    <property type="molecule type" value="Genomic_DNA"/>
</dbReference>
<dbReference type="PANTHER" id="PTHR41324">
    <property type="entry name" value="MEMBRANE PROTEIN-RELATED"/>
    <property type="match status" value="1"/>
</dbReference>
<proteinExistence type="predicted"/>
<dbReference type="OrthoDB" id="1950201at2"/>
<organism evidence="2 3">
    <name type="scientific">Aminipila luticellarii</name>
    <dbReference type="NCBI Taxonomy" id="2507160"/>
    <lineage>
        <taxon>Bacteria</taxon>
        <taxon>Bacillati</taxon>
        <taxon>Bacillota</taxon>
        <taxon>Clostridia</taxon>
        <taxon>Peptostreptococcales</taxon>
        <taxon>Anaerovoracaceae</taxon>
        <taxon>Aminipila</taxon>
    </lineage>
</organism>
<feature type="transmembrane region" description="Helical" evidence="1">
    <location>
        <begin position="206"/>
        <end position="238"/>
    </location>
</feature>
<name>A0A410PS61_9FIRM</name>
<evidence type="ECO:0000313" key="2">
    <source>
        <dbReference type="EMBL" id="QAT41764.1"/>
    </source>
</evidence>
<protein>
    <submittedName>
        <fullName evidence="2">DUF2232 domain-containing protein</fullName>
    </submittedName>
</protein>